<keyword evidence="3" id="KW-1185">Reference proteome</keyword>
<feature type="transmembrane region" description="Helical" evidence="1">
    <location>
        <begin position="267"/>
        <end position="289"/>
    </location>
</feature>
<protein>
    <submittedName>
        <fullName evidence="2">Uncharacterized protein</fullName>
    </submittedName>
</protein>
<keyword evidence="1" id="KW-0812">Transmembrane</keyword>
<gene>
    <name evidence="2" type="ORF">LTR36_000130</name>
</gene>
<keyword evidence="1" id="KW-1133">Transmembrane helix</keyword>
<reference evidence="2 3" key="1">
    <citation type="submission" date="2021-11" db="EMBL/GenBank/DDBJ databases">
        <title>Black yeast isolated from Biological Soil Crust.</title>
        <authorList>
            <person name="Kurbessoian T."/>
        </authorList>
    </citation>
    <scope>NUCLEOTIDE SEQUENCE [LARGE SCALE GENOMIC DNA]</scope>
    <source>
        <strain evidence="2 3">CCFEE 5522</strain>
    </source>
</reference>
<feature type="transmembrane region" description="Helical" evidence="1">
    <location>
        <begin position="349"/>
        <end position="370"/>
    </location>
</feature>
<evidence type="ECO:0000313" key="2">
    <source>
        <dbReference type="EMBL" id="KAK4550551.1"/>
    </source>
</evidence>
<feature type="transmembrane region" description="Helical" evidence="1">
    <location>
        <begin position="309"/>
        <end position="328"/>
    </location>
</feature>
<organism evidence="2 3">
    <name type="scientific">Oleoguttula mirabilis</name>
    <dbReference type="NCBI Taxonomy" id="1507867"/>
    <lineage>
        <taxon>Eukaryota</taxon>
        <taxon>Fungi</taxon>
        <taxon>Dikarya</taxon>
        <taxon>Ascomycota</taxon>
        <taxon>Pezizomycotina</taxon>
        <taxon>Dothideomycetes</taxon>
        <taxon>Dothideomycetidae</taxon>
        <taxon>Mycosphaerellales</taxon>
        <taxon>Teratosphaeriaceae</taxon>
        <taxon>Oleoguttula</taxon>
    </lineage>
</organism>
<keyword evidence="1" id="KW-0472">Membrane</keyword>
<accession>A0AAV9JZL5</accession>
<dbReference type="Proteomes" id="UP001324427">
    <property type="component" value="Unassembled WGS sequence"/>
</dbReference>
<comment type="caution">
    <text evidence="2">The sequence shown here is derived from an EMBL/GenBank/DDBJ whole genome shotgun (WGS) entry which is preliminary data.</text>
</comment>
<dbReference type="EMBL" id="JAVFHQ010000001">
    <property type="protein sequence ID" value="KAK4550551.1"/>
    <property type="molecule type" value="Genomic_DNA"/>
</dbReference>
<feature type="transmembrane region" description="Helical" evidence="1">
    <location>
        <begin position="20"/>
        <end position="41"/>
    </location>
</feature>
<sequence length="378" mass="40628">MGPALRIPSDLWDDTRFPCIRLGIVRFPAFILPLAAAFLFVSVKMQRRPTHPLRDAPILRTMEHPPLNEINAPAAAPDLDRFAAVSLDIFHYFTTFHVLYHGNISWHSADSAGVLGLSSAVALVLDGIVFRRSGALPCVATALGWACFVLRRPSSSGLPFMCLVALLALPCAWHICGSTQRGPWASGTLLLAYACDGLLPPTARIRGHRISPTIEDWPLVLWLASALMADVAQRARSVAARPHQPDGQPSALLNAASWVFDGLPAMIVRLATLMAPLAAAVCVTGFAFSSLNWRFLVLGLPSRPPVLDATALLAGQLALVLAVILAQLRKHEEGGRRDKLDGMSLPRATRLFADSTGWAVAAWVALWGGLTAMAPNGL</sequence>
<proteinExistence type="predicted"/>
<name>A0AAV9JZL5_9PEZI</name>
<evidence type="ECO:0000256" key="1">
    <source>
        <dbReference type="SAM" id="Phobius"/>
    </source>
</evidence>
<dbReference type="AlphaFoldDB" id="A0AAV9JZL5"/>
<evidence type="ECO:0000313" key="3">
    <source>
        <dbReference type="Proteomes" id="UP001324427"/>
    </source>
</evidence>